<sequence>MVPNLWGAVVSDPSSMQTPSTSEVFKPLTRLVLAAREKFEEEIQAYEIELIEYEAPEESSCCSSSVPPQRQANQHTSCFMDRVLRLISSICGAFCLSNVPFVRLRPIFL</sequence>
<dbReference type="InterPro" id="IPR025048">
    <property type="entry name" value="DUF3987"/>
</dbReference>
<protein>
    <submittedName>
        <fullName evidence="1">DUF3987 domain-containing protein</fullName>
    </submittedName>
</protein>
<dbReference type="Proteomes" id="UP000653797">
    <property type="component" value="Unassembled WGS sequence"/>
</dbReference>
<dbReference type="RefSeq" id="WP_191041712.1">
    <property type="nucleotide sequence ID" value="NZ_JACXAA010000010.1"/>
</dbReference>
<keyword evidence="2" id="KW-1185">Reference proteome</keyword>
<proteinExistence type="predicted"/>
<dbReference type="Pfam" id="PF13148">
    <property type="entry name" value="DUF3987"/>
    <property type="match status" value="1"/>
</dbReference>
<gene>
    <name evidence="1" type="ORF">IC230_23685</name>
</gene>
<comment type="caution">
    <text evidence="1">The sequence shown here is derived from an EMBL/GenBank/DDBJ whole genome shotgun (WGS) entry which is preliminary data.</text>
</comment>
<dbReference type="EMBL" id="JACXAA010000010">
    <property type="protein sequence ID" value="MBD2755922.1"/>
    <property type="molecule type" value="Genomic_DNA"/>
</dbReference>
<evidence type="ECO:0000313" key="2">
    <source>
        <dbReference type="Proteomes" id="UP000653797"/>
    </source>
</evidence>
<accession>A0A927B668</accession>
<evidence type="ECO:0000313" key="1">
    <source>
        <dbReference type="EMBL" id="MBD2755922.1"/>
    </source>
</evidence>
<dbReference type="AlphaFoldDB" id="A0A927B668"/>
<organism evidence="1 2">
    <name type="scientific">Spirosoma validum</name>
    <dbReference type="NCBI Taxonomy" id="2771355"/>
    <lineage>
        <taxon>Bacteria</taxon>
        <taxon>Pseudomonadati</taxon>
        <taxon>Bacteroidota</taxon>
        <taxon>Cytophagia</taxon>
        <taxon>Cytophagales</taxon>
        <taxon>Cytophagaceae</taxon>
        <taxon>Spirosoma</taxon>
    </lineage>
</organism>
<name>A0A927B668_9BACT</name>
<reference evidence="1" key="1">
    <citation type="submission" date="2020-09" db="EMBL/GenBank/DDBJ databases">
        <authorList>
            <person name="Kim M.K."/>
        </authorList>
    </citation>
    <scope>NUCLEOTIDE SEQUENCE</scope>
    <source>
        <strain evidence="1">BT704</strain>
    </source>
</reference>